<gene>
    <name evidence="2" type="ORF">MELLADRAFT_95837</name>
</gene>
<feature type="compositionally biased region" description="Basic residues" evidence="1">
    <location>
        <begin position="401"/>
        <end position="412"/>
    </location>
</feature>
<dbReference type="AlphaFoldDB" id="F4RDF1"/>
<dbReference type="GeneID" id="18937370"/>
<feature type="compositionally biased region" description="Acidic residues" evidence="1">
    <location>
        <begin position="43"/>
        <end position="55"/>
    </location>
</feature>
<evidence type="ECO:0000313" key="3">
    <source>
        <dbReference type="Proteomes" id="UP000001072"/>
    </source>
</evidence>
<feature type="compositionally biased region" description="Basic and acidic residues" evidence="1">
    <location>
        <begin position="310"/>
        <end position="323"/>
    </location>
</feature>
<proteinExistence type="predicted"/>
<dbReference type="EMBL" id="GL883097">
    <property type="protein sequence ID" value="EGG09391.1"/>
    <property type="molecule type" value="Genomic_DNA"/>
</dbReference>
<sequence>MEARIAQAEARLTRSTSQATGVEPGPSLVQQKRTLKRKHPDEDIQEEESEEEDDMLLITGGNIDGEEIQPEVLNGRGSSDTERDGSWRPPPTPKNKGKGRRTQSSSEDDLDGEDISSLGRLDATQCGARMVGRAAPATNWERHVHSQRGEAYKLTTHDEHINESRYTGNQRQILTSAISFLEIAEGDRAIIMQSQIEELYSSNNAVDRAEGARILAEFMQMFAPSVPTLLERGQSRNASAGPSRLLTARRVSPLPNHQQSRQPSHRQLAAAGPQPPPLPPQQPLPALDQQRRQDPITGQIGHQVLSGTDLGERGYPAREETNRFTRTVTRQETVPHHQRRNPRDDSSLDSSPSGRGRSPSPRQQSPRRRSPKPRGRSQRRKGGSSSPRNKEELEDPQRSRSPTRLRDKRQLRRSPPAPRRLIKEESLDESSIGGDRRRMVQAPIIPIQTPRIEAEPPTSGGVNSEEEEGLAKALLESGKGRMVLSNGDVIENGRRILCDESVQMLKGLTQLSPMLQVYL</sequence>
<feature type="compositionally biased region" description="Basic and acidic residues" evidence="1">
    <location>
        <begin position="388"/>
        <end position="398"/>
    </location>
</feature>
<dbReference type="HOGENOM" id="CLU_524850_0_0_1"/>
<protein>
    <submittedName>
        <fullName evidence="2">Uncharacterized protein</fullName>
    </submittedName>
</protein>
<feature type="compositionally biased region" description="Pro residues" evidence="1">
    <location>
        <begin position="273"/>
        <end position="283"/>
    </location>
</feature>
<feature type="region of interest" description="Disordered" evidence="1">
    <location>
        <begin position="1"/>
        <end position="121"/>
    </location>
</feature>
<dbReference type="InParanoid" id="F4RDF1"/>
<feature type="compositionally biased region" description="Basic residues" evidence="1">
    <location>
        <begin position="365"/>
        <end position="382"/>
    </location>
</feature>
<name>F4RDF1_MELLP</name>
<feature type="compositionally biased region" description="Low complexity" evidence="1">
    <location>
        <begin position="348"/>
        <end position="364"/>
    </location>
</feature>
<organism evidence="3">
    <name type="scientific">Melampsora larici-populina (strain 98AG31 / pathotype 3-4-7)</name>
    <name type="common">Poplar leaf rust fungus</name>
    <dbReference type="NCBI Taxonomy" id="747676"/>
    <lineage>
        <taxon>Eukaryota</taxon>
        <taxon>Fungi</taxon>
        <taxon>Dikarya</taxon>
        <taxon>Basidiomycota</taxon>
        <taxon>Pucciniomycotina</taxon>
        <taxon>Pucciniomycetes</taxon>
        <taxon>Pucciniales</taxon>
        <taxon>Melampsoraceae</taxon>
        <taxon>Melampsora</taxon>
    </lineage>
</organism>
<dbReference type="KEGG" id="mlr:MELLADRAFT_95837"/>
<accession>F4RDF1</accession>
<dbReference type="Proteomes" id="UP000001072">
    <property type="component" value="Unassembled WGS sequence"/>
</dbReference>
<feature type="region of interest" description="Disordered" evidence="1">
    <location>
        <begin position="253"/>
        <end position="436"/>
    </location>
</feature>
<evidence type="ECO:0000313" key="2">
    <source>
        <dbReference type="EMBL" id="EGG09391.1"/>
    </source>
</evidence>
<evidence type="ECO:0000256" key="1">
    <source>
        <dbReference type="SAM" id="MobiDB-lite"/>
    </source>
</evidence>
<reference evidence="3" key="1">
    <citation type="journal article" date="2011" name="Proc. Natl. Acad. Sci. U.S.A.">
        <title>Obligate biotrophy features unraveled by the genomic analysis of rust fungi.</title>
        <authorList>
            <person name="Duplessis S."/>
            <person name="Cuomo C.A."/>
            <person name="Lin Y.-C."/>
            <person name="Aerts A."/>
            <person name="Tisserant E."/>
            <person name="Veneault-Fourrey C."/>
            <person name="Joly D.L."/>
            <person name="Hacquard S."/>
            <person name="Amselem J."/>
            <person name="Cantarel B.L."/>
            <person name="Chiu R."/>
            <person name="Coutinho P.M."/>
            <person name="Feau N."/>
            <person name="Field M."/>
            <person name="Frey P."/>
            <person name="Gelhaye E."/>
            <person name="Goldberg J."/>
            <person name="Grabherr M.G."/>
            <person name="Kodira C.D."/>
            <person name="Kohler A."/>
            <person name="Kuees U."/>
            <person name="Lindquist E.A."/>
            <person name="Lucas S.M."/>
            <person name="Mago R."/>
            <person name="Mauceli E."/>
            <person name="Morin E."/>
            <person name="Murat C."/>
            <person name="Pangilinan J.L."/>
            <person name="Park R."/>
            <person name="Pearson M."/>
            <person name="Quesneville H."/>
            <person name="Rouhier N."/>
            <person name="Sakthikumar S."/>
            <person name="Salamov A.A."/>
            <person name="Schmutz J."/>
            <person name="Selles B."/>
            <person name="Shapiro H."/>
            <person name="Tanguay P."/>
            <person name="Tuskan G.A."/>
            <person name="Henrissat B."/>
            <person name="Van de Peer Y."/>
            <person name="Rouze P."/>
            <person name="Ellis J.G."/>
            <person name="Dodds P.N."/>
            <person name="Schein J.E."/>
            <person name="Zhong S."/>
            <person name="Hamelin R.C."/>
            <person name="Grigoriev I.V."/>
            <person name="Szabo L.J."/>
            <person name="Martin F."/>
        </authorList>
    </citation>
    <scope>NUCLEOTIDE SEQUENCE [LARGE SCALE GENOMIC DNA]</scope>
    <source>
        <strain evidence="3">98AG31 / pathotype 3-4-7</strain>
    </source>
</reference>
<dbReference type="RefSeq" id="XP_007407118.1">
    <property type="nucleotide sequence ID" value="XM_007407056.1"/>
</dbReference>
<dbReference type="VEuPathDB" id="FungiDB:MELLADRAFT_95837"/>
<keyword evidence="3" id="KW-1185">Reference proteome</keyword>